<sequence length="420" mass="46181">MRVLLTTVADSTHFMATVPLAWALRTAGHEVRVASQPPMTATITQAGLTAQPVGRALDLGRLETEVDRDAVRKDLPPPYHAAELSESELDWPTLLAEYREATLWWHKLDNVPMINDLVSFARQWQPDLVLWEPTTFAGAIAARACGAAHGRVLYTLDVFGKTRQHFLRLQQSRPAHEREDPIADFLGGYVGGDFAEDLVTGQFTIEQLPPPLRMSADLDYVPMRYVQYGGPAVVPDWVRTPPSRPRVVLTLGISATEHFDGYTIDIPEVLDALSDLDIELVATIAEEEQGKLGPVPDNTRVVSYVPLPSIVPSCAAVIHHAGFGTLSTVSRFGVPQLAVPFHFDQPSFARRLAAQGSTLMLHSDQASGDAVRTGLLRVLEEPEFRTRAGALRSDVLAMPTPNEVVTQLEQLVTKHRDTNS</sequence>
<keyword evidence="4" id="KW-0045">Antibiotic biosynthesis</keyword>
<dbReference type="GO" id="GO:0016758">
    <property type="term" value="F:hexosyltransferase activity"/>
    <property type="evidence" value="ECO:0007669"/>
    <property type="project" value="UniProtKB-ARBA"/>
</dbReference>
<protein>
    <submittedName>
        <fullName evidence="7">Activator-dependent family glycosyltransferase</fullName>
    </submittedName>
</protein>
<dbReference type="SUPFAM" id="SSF53756">
    <property type="entry name" value="UDP-Glycosyltransferase/glycogen phosphorylase"/>
    <property type="match status" value="1"/>
</dbReference>
<evidence type="ECO:0000256" key="2">
    <source>
        <dbReference type="ARBA" id="ARBA00022676"/>
    </source>
</evidence>
<dbReference type="InterPro" id="IPR002213">
    <property type="entry name" value="UDP_glucos_trans"/>
</dbReference>
<dbReference type="InterPro" id="IPR010610">
    <property type="entry name" value="EryCIII-like_C"/>
</dbReference>
<reference evidence="7" key="1">
    <citation type="submission" date="2020-12" db="EMBL/GenBank/DDBJ databases">
        <title>Prauserella sp. ASG 168, a novel actinomycete isolated from cave rock.</title>
        <authorList>
            <person name="Suriyachadkun C."/>
        </authorList>
    </citation>
    <scope>NUCLEOTIDE SEQUENCE</scope>
    <source>
        <strain evidence="7">ASG 168</strain>
    </source>
</reference>
<evidence type="ECO:0000259" key="5">
    <source>
        <dbReference type="Pfam" id="PF06722"/>
    </source>
</evidence>
<dbReference type="CDD" id="cd03784">
    <property type="entry name" value="GT1_Gtf-like"/>
    <property type="match status" value="1"/>
</dbReference>
<dbReference type="GO" id="GO:0017000">
    <property type="term" value="P:antibiotic biosynthetic process"/>
    <property type="evidence" value="ECO:0007669"/>
    <property type="project" value="UniProtKB-KW"/>
</dbReference>
<dbReference type="GO" id="GO:0008194">
    <property type="term" value="F:UDP-glycosyltransferase activity"/>
    <property type="evidence" value="ECO:0007669"/>
    <property type="project" value="InterPro"/>
</dbReference>
<evidence type="ECO:0000256" key="1">
    <source>
        <dbReference type="ARBA" id="ARBA00006962"/>
    </source>
</evidence>
<evidence type="ECO:0000256" key="4">
    <source>
        <dbReference type="ARBA" id="ARBA00023194"/>
    </source>
</evidence>
<dbReference type="PANTHER" id="PTHR48050">
    <property type="entry name" value="STEROL 3-BETA-GLUCOSYLTRANSFERASE"/>
    <property type="match status" value="1"/>
</dbReference>
<feature type="domain" description="Erythromycin biosynthesis protein CIII-like N-terminal" evidence="6">
    <location>
        <begin position="22"/>
        <end position="252"/>
    </location>
</feature>
<gene>
    <name evidence="7" type="ORF">JHE00_26325</name>
</gene>
<dbReference type="Pfam" id="PF21036">
    <property type="entry name" value="EryCIII-like_N"/>
    <property type="match status" value="1"/>
</dbReference>
<dbReference type="RefSeq" id="WP_200323005.1">
    <property type="nucleotide sequence ID" value="NZ_JAENJH010000008.1"/>
</dbReference>
<dbReference type="InterPro" id="IPR050426">
    <property type="entry name" value="Glycosyltransferase_28"/>
</dbReference>
<name>A0A934QWS2_9PSEU</name>
<dbReference type="Gene3D" id="3.40.50.2000">
    <property type="entry name" value="Glycogen Phosphorylase B"/>
    <property type="match status" value="2"/>
</dbReference>
<evidence type="ECO:0000259" key="6">
    <source>
        <dbReference type="Pfam" id="PF21036"/>
    </source>
</evidence>
<keyword evidence="3" id="KW-0808">Transferase</keyword>
<keyword evidence="2" id="KW-0328">Glycosyltransferase</keyword>
<comment type="similarity">
    <text evidence="1">Belongs to the glycosyltransferase 28 family.</text>
</comment>
<dbReference type="FunFam" id="3.40.50.2000:FF:000072">
    <property type="entry name" value="Glycosyl transferase"/>
    <property type="match status" value="1"/>
</dbReference>
<comment type="caution">
    <text evidence="7">The sequence shown here is derived from an EMBL/GenBank/DDBJ whole genome shotgun (WGS) entry which is preliminary data.</text>
</comment>
<dbReference type="Proteomes" id="UP000635245">
    <property type="component" value="Unassembled WGS sequence"/>
</dbReference>
<dbReference type="InterPro" id="IPR048284">
    <property type="entry name" value="EryCIII-like_N"/>
</dbReference>
<dbReference type="InterPro" id="IPR030953">
    <property type="entry name" value="Glycosyl_450act"/>
</dbReference>
<dbReference type="NCBIfam" id="TIGR04516">
    <property type="entry name" value="glycosyl_450act"/>
    <property type="match status" value="1"/>
</dbReference>
<dbReference type="EMBL" id="JAENJH010000008">
    <property type="protein sequence ID" value="MBK1787861.1"/>
    <property type="molecule type" value="Genomic_DNA"/>
</dbReference>
<dbReference type="Pfam" id="PF06722">
    <property type="entry name" value="EryCIII-like_C"/>
    <property type="match status" value="1"/>
</dbReference>
<dbReference type="AlphaFoldDB" id="A0A934QWS2"/>
<keyword evidence="8" id="KW-1185">Reference proteome</keyword>
<feature type="domain" description="Erythromycin biosynthesis protein CIII-like C-terminal" evidence="5">
    <location>
        <begin position="268"/>
        <end position="411"/>
    </location>
</feature>
<evidence type="ECO:0000313" key="8">
    <source>
        <dbReference type="Proteomes" id="UP000635245"/>
    </source>
</evidence>
<accession>A0A934QWS2</accession>
<organism evidence="7 8">
    <name type="scientific">Prauserella cavernicola</name>
    <dbReference type="NCBI Taxonomy" id="2800127"/>
    <lineage>
        <taxon>Bacteria</taxon>
        <taxon>Bacillati</taxon>
        <taxon>Actinomycetota</taxon>
        <taxon>Actinomycetes</taxon>
        <taxon>Pseudonocardiales</taxon>
        <taxon>Pseudonocardiaceae</taxon>
        <taxon>Prauserella</taxon>
    </lineage>
</organism>
<evidence type="ECO:0000313" key="7">
    <source>
        <dbReference type="EMBL" id="MBK1787861.1"/>
    </source>
</evidence>
<evidence type="ECO:0000256" key="3">
    <source>
        <dbReference type="ARBA" id="ARBA00022679"/>
    </source>
</evidence>
<proteinExistence type="inferred from homology"/>
<dbReference type="PANTHER" id="PTHR48050:SF13">
    <property type="entry name" value="STEROL 3-BETA-GLUCOSYLTRANSFERASE UGT80A2"/>
    <property type="match status" value="1"/>
</dbReference>